<organism evidence="9 10">
    <name type="scientific">Sordaria brevicollis</name>
    <dbReference type="NCBI Taxonomy" id="83679"/>
    <lineage>
        <taxon>Eukaryota</taxon>
        <taxon>Fungi</taxon>
        <taxon>Dikarya</taxon>
        <taxon>Ascomycota</taxon>
        <taxon>Pezizomycotina</taxon>
        <taxon>Sordariomycetes</taxon>
        <taxon>Sordariomycetidae</taxon>
        <taxon>Sordariales</taxon>
        <taxon>Sordariaceae</taxon>
        <taxon>Sordaria</taxon>
    </lineage>
</organism>
<dbReference type="PANTHER" id="PTHR33572:SF3">
    <property type="entry name" value="VELVET COMPLEX SUBUNIT B"/>
    <property type="match status" value="1"/>
</dbReference>
<feature type="region of interest" description="Disordered" evidence="7">
    <location>
        <begin position="274"/>
        <end position="305"/>
    </location>
</feature>
<dbReference type="PANTHER" id="PTHR33572">
    <property type="entry name" value="SPORE DEVELOPMENT REGULATOR VOSA"/>
    <property type="match status" value="1"/>
</dbReference>
<feature type="compositionally biased region" description="Low complexity" evidence="7">
    <location>
        <begin position="21"/>
        <end position="41"/>
    </location>
</feature>
<dbReference type="AlphaFoldDB" id="A0AAE0U9L5"/>
<name>A0AAE0U9L5_SORBR</name>
<evidence type="ECO:0000256" key="5">
    <source>
        <dbReference type="ARBA" id="ARBA00023242"/>
    </source>
</evidence>
<reference evidence="9" key="1">
    <citation type="journal article" date="2023" name="Mol. Phylogenet. Evol.">
        <title>Genome-scale phylogeny and comparative genomics of the fungal order Sordariales.</title>
        <authorList>
            <person name="Hensen N."/>
            <person name="Bonometti L."/>
            <person name="Westerberg I."/>
            <person name="Brannstrom I.O."/>
            <person name="Guillou S."/>
            <person name="Cros-Aarteil S."/>
            <person name="Calhoun S."/>
            <person name="Haridas S."/>
            <person name="Kuo A."/>
            <person name="Mondo S."/>
            <person name="Pangilinan J."/>
            <person name="Riley R."/>
            <person name="LaButti K."/>
            <person name="Andreopoulos B."/>
            <person name="Lipzen A."/>
            <person name="Chen C."/>
            <person name="Yan M."/>
            <person name="Daum C."/>
            <person name="Ng V."/>
            <person name="Clum A."/>
            <person name="Steindorff A."/>
            <person name="Ohm R.A."/>
            <person name="Martin F."/>
            <person name="Silar P."/>
            <person name="Natvig D.O."/>
            <person name="Lalanne C."/>
            <person name="Gautier V."/>
            <person name="Ament-Velasquez S.L."/>
            <person name="Kruys A."/>
            <person name="Hutchinson M.I."/>
            <person name="Powell A.J."/>
            <person name="Barry K."/>
            <person name="Miller A.N."/>
            <person name="Grigoriev I.V."/>
            <person name="Debuchy R."/>
            <person name="Gladieux P."/>
            <person name="Hiltunen Thoren M."/>
            <person name="Johannesson H."/>
        </authorList>
    </citation>
    <scope>NUCLEOTIDE SEQUENCE</scope>
    <source>
        <strain evidence="9">FGSC 1904</strain>
    </source>
</reference>
<dbReference type="Gene3D" id="2.60.40.3960">
    <property type="entry name" value="Velvet domain"/>
    <property type="match status" value="1"/>
</dbReference>
<feature type="compositionally biased region" description="Low complexity" evidence="7">
    <location>
        <begin position="61"/>
        <end position="80"/>
    </location>
</feature>
<evidence type="ECO:0000256" key="2">
    <source>
        <dbReference type="ARBA" id="ARBA00022969"/>
    </source>
</evidence>
<evidence type="ECO:0000259" key="8">
    <source>
        <dbReference type="PROSITE" id="PS51821"/>
    </source>
</evidence>
<feature type="compositionally biased region" description="Gly residues" evidence="7">
    <location>
        <begin position="110"/>
        <end position="122"/>
    </location>
</feature>
<comment type="caution">
    <text evidence="9">The sequence shown here is derived from an EMBL/GenBank/DDBJ whole genome shotgun (WGS) entry which is preliminary data.</text>
</comment>
<evidence type="ECO:0000256" key="4">
    <source>
        <dbReference type="ARBA" id="ARBA00023163"/>
    </source>
</evidence>
<comment type="subcellular location">
    <subcellularLocation>
        <location evidence="1">Nucleus</location>
    </subcellularLocation>
</comment>
<keyword evidence="4" id="KW-0804">Transcription</keyword>
<dbReference type="GO" id="GO:0030435">
    <property type="term" value="P:sporulation resulting in formation of a cellular spore"/>
    <property type="evidence" value="ECO:0007669"/>
    <property type="project" value="UniProtKB-KW"/>
</dbReference>
<keyword evidence="10" id="KW-1185">Reference proteome</keyword>
<evidence type="ECO:0000313" key="9">
    <source>
        <dbReference type="EMBL" id="KAK3395887.1"/>
    </source>
</evidence>
<feature type="compositionally biased region" description="Pro residues" evidence="7">
    <location>
        <begin position="42"/>
        <end position="51"/>
    </location>
</feature>
<feature type="region of interest" description="Disordered" evidence="7">
    <location>
        <begin position="1"/>
        <end position="126"/>
    </location>
</feature>
<evidence type="ECO:0000256" key="7">
    <source>
        <dbReference type="SAM" id="MobiDB-lite"/>
    </source>
</evidence>
<keyword evidence="2" id="KW-0749">Sporulation</keyword>
<protein>
    <submittedName>
        <fullName evidence="9">Velvet factor-domain-containing protein</fullName>
    </submittedName>
</protein>
<evidence type="ECO:0000256" key="1">
    <source>
        <dbReference type="ARBA" id="ARBA00004123"/>
    </source>
</evidence>
<dbReference type="GO" id="GO:0005634">
    <property type="term" value="C:nucleus"/>
    <property type="evidence" value="ECO:0007669"/>
    <property type="project" value="UniProtKB-SubCell"/>
</dbReference>
<keyword evidence="3" id="KW-0805">Transcription regulation</keyword>
<dbReference type="Proteomes" id="UP001281003">
    <property type="component" value="Unassembled WGS sequence"/>
</dbReference>
<keyword evidence="5" id="KW-0539">Nucleus</keyword>
<evidence type="ECO:0000313" key="10">
    <source>
        <dbReference type="Proteomes" id="UP001281003"/>
    </source>
</evidence>
<dbReference type="EMBL" id="JAUTDP010000010">
    <property type="protein sequence ID" value="KAK3395887.1"/>
    <property type="molecule type" value="Genomic_DNA"/>
</dbReference>
<dbReference type="InterPro" id="IPR038491">
    <property type="entry name" value="Velvet_dom_sf"/>
</dbReference>
<dbReference type="PROSITE" id="PS51821">
    <property type="entry name" value="VELVET"/>
    <property type="match status" value="1"/>
</dbReference>
<feature type="compositionally biased region" description="Pro residues" evidence="7">
    <location>
        <begin position="278"/>
        <end position="287"/>
    </location>
</feature>
<proteinExistence type="inferred from homology"/>
<accession>A0AAE0U9L5</accession>
<dbReference type="InterPro" id="IPR037525">
    <property type="entry name" value="Velvet_dom"/>
</dbReference>
<evidence type="ECO:0000256" key="6">
    <source>
        <dbReference type="ARBA" id="ARBA00038045"/>
    </source>
</evidence>
<gene>
    <name evidence="9" type="ORF">B0T20DRAFT_359263</name>
</gene>
<dbReference type="InterPro" id="IPR021740">
    <property type="entry name" value="Velvet"/>
</dbReference>
<dbReference type="Pfam" id="PF11754">
    <property type="entry name" value="Velvet"/>
    <property type="match status" value="1"/>
</dbReference>
<feature type="compositionally biased region" description="Gly residues" evidence="7">
    <location>
        <begin position="293"/>
        <end position="303"/>
    </location>
</feature>
<feature type="compositionally biased region" description="Low complexity" evidence="7">
    <location>
        <begin position="99"/>
        <end position="109"/>
    </location>
</feature>
<sequence>MQPYSNLPPDHGYHHASASYPPRQQHHQQQMQQQQQQQLPSMAPPSAPLHPPHTTNPYQDPSMTASMSGPGSGGPSALATGPGGVPLNNHGDVHGVGGQLPPSQQQQSGGQHGQPGQQGQGQDGRAPLTAEERMQQEQNLKPYSGTDSQGRMYSEIEYSMFICNVSLYTEDALKEVNLVRHTTSTPSISSTTPASYASLEQTTPAYSHILPSNRGDMGGYGGHPHGGGMPGYQGGMNPYEMGGGPYQAGFVNGNPYSAPAPSHYQYNAPGLPHTGPYGAPPRGPYDPHPGAASGYGGMPGVGGPLQQRMSISGGGAGGQQPQGMFTRNLIGSLVCSAFRLTDTNDKIGIWFVMQDLSVRTEGVFRLQFSFVNVGLPTPMPGPSSSSSSSGGSTTAINQSKAPILASVFSEPFQVFSAKKFPGVCDSTALSKCFATQGIKIPIRKEGANNKGGEEDDDY</sequence>
<comment type="similarity">
    <text evidence="6">Belongs to the velvet family. VelB subfamily.</text>
</comment>
<feature type="domain" description="Velvet" evidence="8">
    <location>
        <begin position="24"/>
        <end position="443"/>
    </location>
</feature>
<evidence type="ECO:0000256" key="3">
    <source>
        <dbReference type="ARBA" id="ARBA00023015"/>
    </source>
</evidence>
<reference evidence="9" key="2">
    <citation type="submission" date="2023-07" db="EMBL/GenBank/DDBJ databases">
        <authorList>
            <consortium name="Lawrence Berkeley National Laboratory"/>
            <person name="Haridas S."/>
            <person name="Hensen N."/>
            <person name="Bonometti L."/>
            <person name="Westerberg I."/>
            <person name="Brannstrom I.O."/>
            <person name="Guillou S."/>
            <person name="Cros-Aarteil S."/>
            <person name="Calhoun S."/>
            <person name="Kuo A."/>
            <person name="Mondo S."/>
            <person name="Pangilinan J."/>
            <person name="Riley R."/>
            <person name="LaButti K."/>
            <person name="Andreopoulos B."/>
            <person name="Lipzen A."/>
            <person name="Chen C."/>
            <person name="Yanf M."/>
            <person name="Daum C."/>
            <person name="Ng V."/>
            <person name="Clum A."/>
            <person name="Steindorff A."/>
            <person name="Ohm R."/>
            <person name="Martin F."/>
            <person name="Silar P."/>
            <person name="Natvig D."/>
            <person name="Lalanne C."/>
            <person name="Gautier V."/>
            <person name="Ament-velasquez S.L."/>
            <person name="Kruys A."/>
            <person name="Hutchinson M.I."/>
            <person name="Powell A.J."/>
            <person name="Barry K."/>
            <person name="Miller A.N."/>
            <person name="Grigoriev I.V."/>
            <person name="Debuchy R."/>
            <person name="Gladieux P."/>
            <person name="Thoren M.H."/>
            <person name="Johannesson H."/>
        </authorList>
    </citation>
    <scope>NUCLEOTIDE SEQUENCE</scope>
    <source>
        <strain evidence="9">FGSC 1904</strain>
    </source>
</reference>